<accession>A0A067PSE2</accession>
<evidence type="ECO:0000313" key="2">
    <source>
        <dbReference type="Proteomes" id="UP000027265"/>
    </source>
</evidence>
<evidence type="ECO:0000313" key="1">
    <source>
        <dbReference type="EMBL" id="KDQ56750.1"/>
    </source>
</evidence>
<gene>
    <name evidence="1" type="ORF">JAAARDRAFT_194714</name>
</gene>
<protein>
    <submittedName>
        <fullName evidence="1">Uncharacterized protein</fullName>
    </submittedName>
</protein>
<sequence>MQDEGSHICLDLALTAINDTRTSISISHTLLIRCARVLESSGHSQLARMVKQQWNHALPVHLPPEIMCEVFLDLVAICKVRWPKHIRRMSWLRVGEVCEYWRNVMLGCSALWTDVYSWPLHYTPGILLRSRQSPLDLIASFNGSDMTPLALALVHLDRVRTIQLSLSPAQVNNFVTRVNRPAPILQGFRLSSESDRREYPSLNGLFAGKTPALGDLELIGCLASWNSPLFNHSLTRLVVERAKTRPSMAEILRVLERMPTLEILHLHSSLPMDQFSNTRTTFESPTNLPALQEIRVVDSASLAIVDFYTNIRFPATAVLSIHHTDMQLDRHFPELLQLVKTRCLQTFGTRSLHHLVIQLGYVNVLPESVCVMGYSHTPAQLGDDSLALPVEGQDLRVCIQVGKYKNTQEPTVIKDICAALPLSDIRQVTTKSVCLSRTGWINIFGKCHQSIEAIRVVGGWDGLIRVMKPGVPSLPRPRSRKAGVVVFAPSLKRLELEQRVAGHGLNYEDLVAVLEERKLSGASLEALCLGMYDQLTTPTIASLERFAGRVELYIPLSSLVHPRLSDRVSFRT</sequence>
<reference evidence="2" key="1">
    <citation type="journal article" date="2014" name="Proc. Natl. Acad. Sci. U.S.A.">
        <title>Extensive sampling of basidiomycete genomes demonstrates inadequacy of the white-rot/brown-rot paradigm for wood decay fungi.</title>
        <authorList>
            <person name="Riley R."/>
            <person name="Salamov A.A."/>
            <person name="Brown D.W."/>
            <person name="Nagy L.G."/>
            <person name="Floudas D."/>
            <person name="Held B.W."/>
            <person name="Levasseur A."/>
            <person name="Lombard V."/>
            <person name="Morin E."/>
            <person name="Otillar R."/>
            <person name="Lindquist E.A."/>
            <person name="Sun H."/>
            <person name="LaButti K.M."/>
            <person name="Schmutz J."/>
            <person name="Jabbour D."/>
            <person name="Luo H."/>
            <person name="Baker S.E."/>
            <person name="Pisabarro A.G."/>
            <person name="Walton J.D."/>
            <person name="Blanchette R.A."/>
            <person name="Henrissat B."/>
            <person name="Martin F."/>
            <person name="Cullen D."/>
            <person name="Hibbett D.S."/>
            <person name="Grigoriev I.V."/>
        </authorList>
    </citation>
    <scope>NUCLEOTIDE SEQUENCE [LARGE SCALE GENOMIC DNA]</scope>
    <source>
        <strain evidence="2">MUCL 33604</strain>
    </source>
</reference>
<name>A0A067PSE2_9AGAM</name>
<dbReference type="AlphaFoldDB" id="A0A067PSE2"/>
<dbReference type="STRING" id="933084.A0A067PSE2"/>
<keyword evidence="2" id="KW-1185">Reference proteome</keyword>
<dbReference type="EMBL" id="KL197721">
    <property type="protein sequence ID" value="KDQ56750.1"/>
    <property type="molecule type" value="Genomic_DNA"/>
</dbReference>
<dbReference type="InParanoid" id="A0A067PSE2"/>
<dbReference type="Proteomes" id="UP000027265">
    <property type="component" value="Unassembled WGS sequence"/>
</dbReference>
<dbReference type="OrthoDB" id="2884925at2759"/>
<dbReference type="HOGENOM" id="CLU_024199_2_3_1"/>
<proteinExistence type="predicted"/>
<organism evidence="1 2">
    <name type="scientific">Jaapia argillacea MUCL 33604</name>
    <dbReference type="NCBI Taxonomy" id="933084"/>
    <lineage>
        <taxon>Eukaryota</taxon>
        <taxon>Fungi</taxon>
        <taxon>Dikarya</taxon>
        <taxon>Basidiomycota</taxon>
        <taxon>Agaricomycotina</taxon>
        <taxon>Agaricomycetes</taxon>
        <taxon>Agaricomycetidae</taxon>
        <taxon>Jaapiales</taxon>
        <taxon>Jaapiaceae</taxon>
        <taxon>Jaapia</taxon>
    </lineage>
</organism>